<dbReference type="InterPro" id="IPR002241">
    <property type="entry name" value="Glyco_hydro_27"/>
</dbReference>
<evidence type="ECO:0000256" key="6">
    <source>
        <dbReference type="ARBA" id="ARBA00023295"/>
    </source>
</evidence>
<evidence type="ECO:0000256" key="3">
    <source>
        <dbReference type="ARBA" id="ARBA00012755"/>
    </source>
</evidence>
<gene>
    <name evidence="11" type="ORF">CBER1_03854</name>
</gene>
<evidence type="ECO:0000256" key="9">
    <source>
        <dbReference type="SAM" id="SignalP"/>
    </source>
</evidence>
<dbReference type="AlphaFoldDB" id="A0A2S6CE55"/>
<keyword evidence="6 7" id="KW-0326">Glycosidase</keyword>
<comment type="similarity">
    <text evidence="2 7">Belongs to the glycosyl hydrolase 27 family.</text>
</comment>
<evidence type="ECO:0000256" key="8">
    <source>
        <dbReference type="SAM" id="Phobius"/>
    </source>
</evidence>
<keyword evidence="8" id="KW-1133">Transmembrane helix</keyword>
<evidence type="ECO:0000256" key="1">
    <source>
        <dbReference type="ARBA" id="ARBA00001255"/>
    </source>
</evidence>
<dbReference type="PANTHER" id="PTHR11452:SF75">
    <property type="entry name" value="ALPHA-GALACTOSIDASE MEL1"/>
    <property type="match status" value="1"/>
</dbReference>
<feature type="transmembrane region" description="Helical" evidence="8">
    <location>
        <begin position="829"/>
        <end position="850"/>
    </location>
</feature>
<dbReference type="Gene3D" id="3.20.20.70">
    <property type="entry name" value="Aldolase class I"/>
    <property type="match status" value="1"/>
</dbReference>
<dbReference type="Pfam" id="PF17801">
    <property type="entry name" value="Melibiase_C"/>
    <property type="match status" value="1"/>
</dbReference>
<dbReference type="EMBL" id="PNEN01000475">
    <property type="protein sequence ID" value="PPJ58012.1"/>
    <property type="molecule type" value="Genomic_DNA"/>
</dbReference>
<evidence type="ECO:0000313" key="11">
    <source>
        <dbReference type="EMBL" id="PPJ58012.1"/>
    </source>
</evidence>
<sequence length="852" mass="93584">MFSNAFATAALLAAPATLVHALDNGFGRTPVMGFNTYNDVGCSPNQTYVDATIRAFAQKGFKDAGYKYFQVDCGWQGFQRASNGSLTYDASTFPNGIAPLSKLARDSGFQWSMYTDQGKFSCDTRTAAQGLRPGSLGFENQDALQFAGWNTAYVKVDNCYIDSADNNAPKDPRTDFPDRFGKMSTALQNVGIKGMLVCQWGTPYASSTGLQGPAEWTPPLANSYRVSDDITQGWASVLRILNQGIHVNLRGLNAPGKFSDMDLLEVGNPGMSTDEQATHFAVWALFKSALMVSTPVPSMSDTTRNILLNKDLIAINQDSAGQPVKLIQRFSNDRDVYAGPLADGDQAVLLVDHSNTVRTLSIDFASLGIRSATVKNLWTGRTTTGQTSYSAQVSAHGSLPLRLSNIVRQSVSAPRLTWIEAESGSFAGGANVQSCSGCSGGQKAGNIGNGGGSLTLSNIRTSQATQDVRFDYIDCEVGYMGGLNTRGASISVNGGPGQSVIFPLTGYNWDKDVAKNHLVRLSGFSTTATNTIKISGLSGNTQSVLRSKSFLATLVPAKMSLWEFIFGFSEETKRKFPEPFVNANIDRHGRKRQVPMEVLSLGMGRTGTASMKAALIRLGYPTCHGFDMHANKRDVVMWDEAFEAKYHNNKSLDLNKPDFWDQLLGHVSATTDTPCNAFGPELINAYPNAKVILVEREIESWYKSFAQALIRSADHPYVIQFFCLWDPWGMGYFKNLQKRGFMQGQFRANTADEWRANARPIYREHYAEIRQVLKDQPERLLNYRLGSGWEPLCEFLGKPVPDEPFPRINESASHDEFQLVVAMIMMRSIIRNIVVVTSPFVVGLLAWRYASA</sequence>
<evidence type="ECO:0000259" key="10">
    <source>
        <dbReference type="Pfam" id="PF17801"/>
    </source>
</evidence>
<dbReference type="InterPro" id="IPR040632">
    <property type="entry name" value="Sulfotransfer_4"/>
</dbReference>
<dbReference type="GO" id="GO:0004557">
    <property type="term" value="F:alpha-galactosidase activity"/>
    <property type="evidence" value="ECO:0007669"/>
    <property type="project" value="UniProtKB-EC"/>
</dbReference>
<dbReference type="SUPFAM" id="SSF52540">
    <property type="entry name" value="P-loop containing nucleoside triphosphate hydrolases"/>
    <property type="match status" value="1"/>
</dbReference>
<dbReference type="InterPro" id="IPR027417">
    <property type="entry name" value="P-loop_NTPase"/>
</dbReference>
<evidence type="ECO:0000256" key="2">
    <source>
        <dbReference type="ARBA" id="ARBA00009743"/>
    </source>
</evidence>
<dbReference type="Gene3D" id="3.40.50.300">
    <property type="entry name" value="P-loop containing nucleotide triphosphate hydrolases"/>
    <property type="match status" value="1"/>
</dbReference>
<keyword evidence="8" id="KW-0812">Transmembrane</keyword>
<evidence type="ECO:0000256" key="4">
    <source>
        <dbReference type="ARBA" id="ARBA00022729"/>
    </source>
</evidence>
<dbReference type="Proteomes" id="UP000237631">
    <property type="component" value="Unassembled WGS sequence"/>
</dbReference>
<dbReference type="CDD" id="cd14792">
    <property type="entry name" value="GH27"/>
    <property type="match status" value="1"/>
</dbReference>
<keyword evidence="5 7" id="KW-0378">Hydrolase</keyword>
<keyword evidence="12" id="KW-1185">Reference proteome</keyword>
<evidence type="ECO:0000256" key="7">
    <source>
        <dbReference type="RuleBase" id="RU361168"/>
    </source>
</evidence>
<evidence type="ECO:0000256" key="5">
    <source>
        <dbReference type="ARBA" id="ARBA00022801"/>
    </source>
</evidence>
<dbReference type="InterPro" id="IPR017853">
    <property type="entry name" value="GH"/>
</dbReference>
<dbReference type="InterPro" id="IPR013785">
    <property type="entry name" value="Aldolase_TIM"/>
</dbReference>
<dbReference type="SUPFAM" id="SSF51011">
    <property type="entry name" value="Glycosyl hydrolase domain"/>
    <property type="match status" value="1"/>
</dbReference>
<comment type="caution">
    <text evidence="11">The sequence shown here is derived from an EMBL/GenBank/DDBJ whole genome shotgun (WGS) entry which is preliminary data.</text>
</comment>
<name>A0A2S6CE55_9PEZI</name>
<dbReference type="SUPFAM" id="SSF51445">
    <property type="entry name" value="(Trans)glycosidases"/>
    <property type="match status" value="1"/>
</dbReference>
<keyword evidence="4 9" id="KW-0732">Signal</keyword>
<dbReference type="PANTHER" id="PTHR11452">
    <property type="entry name" value="ALPHA-GALACTOSIDASE/ALPHA-N-ACETYLGALACTOSAMINIDASE"/>
    <property type="match status" value="1"/>
</dbReference>
<comment type="catalytic activity">
    <reaction evidence="1 7">
        <text>Hydrolysis of terminal, non-reducing alpha-D-galactose residues in alpha-D-galactosides, including galactose oligosaccharides, galactomannans and galactolipids.</text>
        <dbReference type="EC" id="3.2.1.22"/>
    </reaction>
</comment>
<dbReference type="InterPro" id="IPR041233">
    <property type="entry name" value="Melibiase_C"/>
</dbReference>
<evidence type="ECO:0000313" key="12">
    <source>
        <dbReference type="Proteomes" id="UP000237631"/>
    </source>
</evidence>
<dbReference type="InterPro" id="IPR013780">
    <property type="entry name" value="Glyco_hydro_b"/>
</dbReference>
<dbReference type="Pfam" id="PF17784">
    <property type="entry name" value="Sulfotransfer_4"/>
    <property type="match status" value="1"/>
</dbReference>
<dbReference type="Gene3D" id="2.60.40.1180">
    <property type="entry name" value="Golgi alpha-mannosidase II"/>
    <property type="match status" value="1"/>
</dbReference>
<feature type="domain" description="Alpha galactosidase C-terminal" evidence="10">
    <location>
        <begin position="332"/>
        <end position="403"/>
    </location>
</feature>
<dbReference type="Pfam" id="PF16499">
    <property type="entry name" value="Melibiase_2"/>
    <property type="match status" value="1"/>
</dbReference>
<feature type="chain" id="PRO_5015425152" description="Alpha-galactosidase" evidence="9">
    <location>
        <begin position="22"/>
        <end position="852"/>
    </location>
</feature>
<dbReference type="GO" id="GO:0005975">
    <property type="term" value="P:carbohydrate metabolic process"/>
    <property type="evidence" value="ECO:0007669"/>
    <property type="project" value="InterPro"/>
</dbReference>
<dbReference type="PRINTS" id="PR00740">
    <property type="entry name" value="GLHYDRLASE27"/>
</dbReference>
<keyword evidence="7" id="KW-1015">Disulfide bond</keyword>
<feature type="signal peptide" evidence="9">
    <location>
        <begin position="1"/>
        <end position="21"/>
    </location>
</feature>
<dbReference type="STRING" id="357750.A0A2S6CE55"/>
<dbReference type="EC" id="3.2.1.22" evidence="3 7"/>
<accession>A0A2S6CE55</accession>
<organism evidence="11 12">
    <name type="scientific">Cercospora berteroae</name>
    <dbReference type="NCBI Taxonomy" id="357750"/>
    <lineage>
        <taxon>Eukaryota</taxon>
        <taxon>Fungi</taxon>
        <taxon>Dikarya</taxon>
        <taxon>Ascomycota</taxon>
        <taxon>Pezizomycotina</taxon>
        <taxon>Dothideomycetes</taxon>
        <taxon>Dothideomycetidae</taxon>
        <taxon>Mycosphaerellales</taxon>
        <taxon>Mycosphaerellaceae</taxon>
        <taxon>Cercospora</taxon>
    </lineage>
</organism>
<proteinExistence type="inferred from homology"/>
<reference evidence="12" key="1">
    <citation type="journal article" date="2017" name="bioRxiv">
        <title>Conservation of a gene cluster reveals novel cercosporin biosynthetic mechanisms and extends production to the genus Colletotrichum.</title>
        <authorList>
            <person name="de Jonge R."/>
            <person name="Ebert M.K."/>
            <person name="Huitt-Roehl C.R."/>
            <person name="Pal P."/>
            <person name="Suttle J.C."/>
            <person name="Spanner R.E."/>
            <person name="Neubauer J.D."/>
            <person name="Jurick W.M.II."/>
            <person name="Stott K.A."/>
            <person name="Secor G.A."/>
            <person name="Thomma B.P.H.J."/>
            <person name="Van de Peer Y."/>
            <person name="Townsend C.A."/>
            <person name="Bolton M.D."/>
        </authorList>
    </citation>
    <scope>NUCLEOTIDE SEQUENCE [LARGE SCALE GENOMIC DNA]</scope>
    <source>
        <strain evidence="12">CBS538.71</strain>
    </source>
</reference>
<dbReference type="CDD" id="cd04081">
    <property type="entry name" value="CBM35_galactosidase-like"/>
    <property type="match status" value="1"/>
</dbReference>
<protein>
    <recommendedName>
        <fullName evidence="3 7">Alpha-galactosidase</fullName>
        <ecNumber evidence="3 7">3.2.1.22</ecNumber>
    </recommendedName>
    <alternativeName>
        <fullName evidence="7">Melibiase</fullName>
    </alternativeName>
</protein>
<keyword evidence="8" id="KW-0472">Membrane</keyword>
<dbReference type="OrthoDB" id="5795902at2759"/>
<dbReference type="Gene3D" id="2.60.120.260">
    <property type="entry name" value="Galactose-binding domain-like"/>
    <property type="match status" value="1"/>
</dbReference>